<dbReference type="AlphaFoldDB" id="A0A7K1LJ97"/>
<keyword evidence="1" id="KW-0472">Membrane</keyword>
<feature type="transmembrane region" description="Helical" evidence="1">
    <location>
        <begin position="34"/>
        <end position="52"/>
    </location>
</feature>
<dbReference type="OrthoDB" id="5196985at2"/>
<feature type="transmembrane region" description="Helical" evidence="1">
    <location>
        <begin position="64"/>
        <end position="84"/>
    </location>
</feature>
<evidence type="ECO:0000313" key="3">
    <source>
        <dbReference type="Proteomes" id="UP000462152"/>
    </source>
</evidence>
<dbReference type="Proteomes" id="UP000462152">
    <property type="component" value="Unassembled WGS sequence"/>
</dbReference>
<reference evidence="2 3" key="1">
    <citation type="submission" date="2019-12" db="EMBL/GenBank/DDBJ databases">
        <authorList>
            <person name="Li J."/>
            <person name="Shi Y."/>
            <person name="Xu G."/>
            <person name="Xiao D."/>
            <person name="Ran X."/>
        </authorList>
    </citation>
    <scope>NUCLEOTIDE SEQUENCE [LARGE SCALE GENOMIC DNA]</scope>
    <source>
        <strain evidence="2 3">JCM 15915</strain>
    </source>
</reference>
<keyword evidence="1" id="KW-1133">Transmembrane helix</keyword>
<protein>
    <submittedName>
        <fullName evidence="2">Uncharacterized protein</fullName>
    </submittedName>
</protein>
<evidence type="ECO:0000256" key="1">
    <source>
        <dbReference type="SAM" id="Phobius"/>
    </source>
</evidence>
<evidence type="ECO:0000313" key="2">
    <source>
        <dbReference type="EMBL" id="MUN55265.1"/>
    </source>
</evidence>
<accession>A0A7K1LJ97</accession>
<keyword evidence="1" id="KW-0812">Transmembrane</keyword>
<organism evidence="2 3">
    <name type="scientific">Rothia koreensis</name>
    <dbReference type="NCBI Taxonomy" id="592378"/>
    <lineage>
        <taxon>Bacteria</taxon>
        <taxon>Bacillati</taxon>
        <taxon>Actinomycetota</taxon>
        <taxon>Actinomycetes</taxon>
        <taxon>Micrococcales</taxon>
        <taxon>Micrococcaceae</taxon>
        <taxon>Rothia</taxon>
    </lineage>
</organism>
<dbReference type="EMBL" id="WOGT01000004">
    <property type="protein sequence ID" value="MUN55265.1"/>
    <property type="molecule type" value="Genomic_DNA"/>
</dbReference>
<name>A0A7K1LJ97_9MICC</name>
<sequence length="114" mass="12378">MNENSKESPDLVQLSEAEKKRLIRSTRRTDLRRIIGALFVIYGVLVTIMGIVDPATDAAKTGGLHINLWTGISMLVAGGLFFLWDKLAPVPEEDIVASAESVEIKKAEGEGKLG</sequence>
<dbReference type="RefSeq" id="WP_129316429.1">
    <property type="nucleotide sequence ID" value="NZ_CP197643.1"/>
</dbReference>
<comment type="caution">
    <text evidence="2">The sequence shown here is derived from an EMBL/GenBank/DDBJ whole genome shotgun (WGS) entry which is preliminary data.</text>
</comment>
<keyword evidence="3" id="KW-1185">Reference proteome</keyword>
<proteinExistence type="predicted"/>
<gene>
    <name evidence="2" type="ORF">GMA10_08600</name>
</gene>